<keyword evidence="2" id="KW-1185">Reference proteome</keyword>
<gene>
    <name evidence="1" type="ORF">DYU05_06660</name>
</gene>
<dbReference type="OrthoDB" id="793810at2"/>
<name>A0A3E2NW86_9SPHI</name>
<protein>
    <submittedName>
        <fullName evidence="1">Uncharacterized protein</fullName>
    </submittedName>
</protein>
<reference evidence="1 2" key="1">
    <citation type="submission" date="2018-08" db="EMBL/GenBank/DDBJ databases">
        <title>Mucilaginibacter terrae sp. nov., isolated from manganese diggings.</title>
        <authorList>
            <person name="Huang Y."/>
            <person name="Zhou Z."/>
        </authorList>
    </citation>
    <scope>NUCLEOTIDE SEQUENCE [LARGE SCALE GENOMIC DNA]</scope>
    <source>
        <strain evidence="1 2">ZH6</strain>
    </source>
</reference>
<dbReference type="AlphaFoldDB" id="A0A3E2NW86"/>
<evidence type="ECO:0000313" key="1">
    <source>
        <dbReference type="EMBL" id="RFZ85275.1"/>
    </source>
</evidence>
<sequence>MNDLRDINLLKTSELFVTRHKWFSPYFELTDGQFIYARMRYKGYWKRYAIIETADNTWTIKMKGWFNRSLLLNQGEDQTIGTITPSNWKRDIKVQTDNGFEATYQYKKLFSKTLTLRNDQFGDIMQLVQRVWGFKKPFEVKIEPQHLKNNLPLPLPLLAFIGINIVLIRQARAAAAAAS</sequence>
<dbReference type="EMBL" id="QWDE01000001">
    <property type="protein sequence ID" value="RFZ85275.1"/>
    <property type="molecule type" value="Genomic_DNA"/>
</dbReference>
<dbReference type="RefSeq" id="WP_117382175.1">
    <property type="nucleotide sequence ID" value="NZ_QWDE01000001.1"/>
</dbReference>
<accession>A0A3E2NW86</accession>
<evidence type="ECO:0000313" key="2">
    <source>
        <dbReference type="Proteomes" id="UP000260823"/>
    </source>
</evidence>
<organism evidence="1 2">
    <name type="scientific">Mucilaginibacter terrenus</name>
    <dbReference type="NCBI Taxonomy" id="2482727"/>
    <lineage>
        <taxon>Bacteria</taxon>
        <taxon>Pseudomonadati</taxon>
        <taxon>Bacteroidota</taxon>
        <taxon>Sphingobacteriia</taxon>
        <taxon>Sphingobacteriales</taxon>
        <taxon>Sphingobacteriaceae</taxon>
        <taxon>Mucilaginibacter</taxon>
    </lineage>
</organism>
<proteinExistence type="predicted"/>
<dbReference type="Proteomes" id="UP000260823">
    <property type="component" value="Unassembled WGS sequence"/>
</dbReference>
<comment type="caution">
    <text evidence="1">The sequence shown here is derived from an EMBL/GenBank/DDBJ whole genome shotgun (WGS) entry which is preliminary data.</text>
</comment>